<dbReference type="PANTHER" id="PTHR13696">
    <property type="entry name" value="P-LOOP CONTAINING NUCLEOSIDE TRIPHOSPHATE HYDROLASE"/>
    <property type="match status" value="1"/>
</dbReference>
<dbReference type="EMBL" id="DRBW01000257">
    <property type="protein sequence ID" value="HDM90944.1"/>
    <property type="molecule type" value="Genomic_DNA"/>
</dbReference>
<dbReference type="AlphaFoldDB" id="A0A7C0XBZ5"/>
<sequence>MSEYRGDAMSLKIAVSNQKGGVGKTTTAVNLGSALRDLGYSVMLIDLDPQGGLTTHMGYNPLAFEKTIYDALIGEATLNEIAVRTLDYILIPANLDLAAAEVELLNEIGREYALKDLIKGINVDFVIIDTPPSLGLLTVNALTAADGVIIPLETQYLAMRGLSLLLKIIRKVQKRANPDLKVIGVLPTMFDRTIHSREVIEEMREALGDHIPVLTPVKRSIRFPESSVAGKSIFEYDNRVEGAKAYKELAEVIIRWQKEEKAA</sequence>
<gene>
    <name evidence="2" type="ORF">ENG67_07040</name>
</gene>
<dbReference type="FunFam" id="3.40.50.300:FF:000285">
    <property type="entry name" value="Sporulation initiation inhibitor Soj"/>
    <property type="match status" value="1"/>
</dbReference>
<evidence type="ECO:0000259" key="1">
    <source>
        <dbReference type="Pfam" id="PF13614"/>
    </source>
</evidence>
<dbReference type="InterPro" id="IPR050678">
    <property type="entry name" value="DNA_Partitioning_ATPase"/>
</dbReference>
<dbReference type="InterPro" id="IPR025669">
    <property type="entry name" value="AAA_dom"/>
</dbReference>
<proteinExistence type="predicted"/>
<reference evidence="2" key="1">
    <citation type="journal article" date="2020" name="mSystems">
        <title>Genome- and Community-Level Interaction Insights into Carbon Utilization and Element Cycling Functions of Hydrothermarchaeota in Hydrothermal Sediment.</title>
        <authorList>
            <person name="Zhou Z."/>
            <person name="Liu Y."/>
            <person name="Xu W."/>
            <person name="Pan J."/>
            <person name="Luo Z.H."/>
            <person name="Li M."/>
        </authorList>
    </citation>
    <scope>NUCLEOTIDE SEQUENCE [LARGE SCALE GENOMIC DNA]</scope>
    <source>
        <strain evidence="2">HyVt-237</strain>
    </source>
</reference>
<dbReference type="InterPro" id="IPR027417">
    <property type="entry name" value="P-loop_NTPase"/>
</dbReference>
<evidence type="ECO:0000313" key="2">
    <source>
        <dbReference type="EMBL" id="HDM90944.1"/>
    </source>
</evidence>
<dbReference type="Gene3D" id="3.40.50.300">
    <property type="entry name" value="P-loop containing nucleotide triphosphate hydrolases"/>
    <property type="match status" value="1"/>
</dbReference>
<dbReference type="CDD" id="cd02042">
    <property type="entry name" value="ParAB_family"/>
    <property type="match status" value="1"/>
</dbReference>
<dbReference type="Proteomes" id="UP000885931">
    <property type="component" value="Unassembled WGS sequence"/>
</dbReference>
<dbReference type="SUPFAM" id="SSF52540">
    <property type="entry name" value="P-loop containing nucleoside triphosphate hydrolases"/>
    <property type="match status" value="1"/>
</dbReference>
<dbReference type="PIRSF" id="PIRSF009320">
    <property type="entry name" value="Nuc_binding_HP_1000"/>
    <property type="match status" value="1"/>
</dbReference>
<feature type="domain" description="AAA" evidence="1">
    <location>
        <begin position="12"/>
        <end position="182"/>
    </location>
</feature>
<organism evidence="2">
    <name type="scientific">candidate division WOR-3 bacterium</name>
    <dbReference type="NCBI Taxonomy" id="2052148"/>
    <lineage>
        <taxon>Bacteria</taxon>
        <taxon>Bacteria division WOR-3</taxon>
    </lineage>
</organism>
<name>A0A7C0XBZ5_UNCW3</name>
<dbReference type="PANTHER" id="PTHR13696:SF99">
    <property type="entry name" value="COBYRINIC ACID AC-DIAMIDE SYNTHASE"/>
    <property type="match status" value="1"/>
</dbReference>
<protein>
    <submittedName>
        <fullName evidence="2">ParA family protein</fullName>
    </submittedName>
</protein>
<dbReference type="Pfam" id="PF13614">
    <property type="entry name" value="AAA_31"/>
    <property type="match status" value="1"/>
</dbReference>
<comment type="caution">
    <text evidence="2">The sequence shown here is derived from an EMBL/GenBank/DDBJ whole genome shotgun (WGS) entry which is preliminary data.</text>
</comment>
<accession>A0A7C0XBZ5</accession>